<accession>A0ABY8WTY5</accession>
<sequence>MARDTELDRLKAAQDLAFQRKQRAYETMQAAWQRRSSARDEMNRAFEVKQCAHEVQEASWRDYQRVKRANGPRIDQLNSQQESAYQNMRRAFDNASMAYDRRDGAAARSHADDGHAFKAEARRCVEERRRLVAEIRAARDRHAGPKADFQRAKADFTAAKQRFDQAKAEHERAKDEFQRAKREFDAARQAFKACLDKVRAERNRRREDKRAIAERAGVPSQYLDDLWVSRDSNGNTNIYFGGVGKSNGPGHGHYVIDRNGRVTYLRNPNDPHGSQNFQHDPALESRLTQTALKLINMDRIAMGPRSVQYHDGTVTVKVKSGYDVRTDTVITDVIIIDRAANPNEHLHLGISEIDGSIIFQNWNKNH</sequence>
<proteinExistence type="predicted"/>
<feature type="coiled-coil region" evidence="1">
    <location>
        <begin position="149"/>
        <end position="190"/>
    </location>
</feature>
<protein>
    <submittedName>
        <fullName evidence="2">Uncharacterized protein</fullName>
    </submittedName>
</protein>
<keyword evidence="3" id="KW-1185">Reference proteome</keyword>
<reference evidence="2 3" key="1">
    <citation type="journal article" date="2023" name="Cell">
        <title>Genetic manipulation of Patescibacteria provides mechanistic insights into microbial dark matter and the epibiotic lifestyle.</title>
        <authorList>
            <person name="Wang Y."/>
            <person name="Gallagher L.A."/>
            <person name="Andrade P.A."/>
            <person name="Liu A."/>
            <person name="Humphreys I.R."/>
            <person name="Turkarslan S."/>
            <person name="Cutler K.J."/>
            <person name="Arrieta-Ortiz M.L."/>
            <person name="Li Y."/>
            <person name="Radey M.C."/>
            <person name="McLean J.S."/>
            <person name="Cong Q."/>
            <person name="Baker D."/>
            <person name="Baliga N.S."/>
            <person name="Peterson S.B."/>
            <person name="Mougous J.D."/>
        </authorList>
    </citation>
    <scope>NUCLEOTIDE SEQUENCE [LARGE SCALE GENOMIC DNA]</scope>
    <source>
        <strain evidence="2 3">ML1</strain>
    </source>
</reference>
<name>A0ABY8WTY5_9BACT</name>
<dbReference type="EMBL" id="CP124550">
    <property type="protein sequence ID" value="WIO45880.1"/>
    <property type="molecule type" value="Genomic_DNA"/>
</dbReference>
<evidence type="ECO:0000256" key="1">
    <source>
        <dbReference type="SAM" id="Coils"/>
    </source>
</evidence>
<evidence type="ECO:0000313" key="2">
    <source>
        <dbReference type="EMBL" id="WIO45880.1"/>
    </source>
</evidence>
<dbReference type="RefSeq" id="WP_376754249.1">
    <property type="nucleotide sequence ID" value="NZ_CP124550.1"/>
</dbReference>
<organism evidence="2 3">
    <name type="scientific">Candidatus Southlakia epibionticum</name>
    <dbReference type="NCBI Taxonomy" id="3043284"/>
    <lineage>
        <taxon>Bacteria</taxon>
        <taxon>Candidatus Saccharimonadota</taxon>
        <taxon>Candidatus Saccharimonadia</taxon>
        <taxon>Candidatus Saccharimonadales</taxon>
        <taxon>Candidatus Saccharimonadaceae</taxon>
        <taxon>Candidatus Southlakia</taxon>
    </lineage>
</organism>
<evidence type="ECO:0000313" key="3">
    <source>
        <dbReference type="Proteomes" id="UP001177295"/>
    </source>
</evidence>
<gene>
    <name evidence="2" type="ORF">SEML1_0250</name>
</gene>
<keyword evidence="1" id="KW-0175">Coiled coil</keyword>
<dbReference type="Proteomes" id="UP001177295">
    <property type="component" value="Chromosome"/>
</dbReference>